<dbReference type="Pfam" id="PF02838">
    <property type="entry name" value="Glyco_hydro_20b"/>
    <property type="match status" value="1"/>
</dbReference>
<dbReference type="InterPro" id="IPR015882">
    <property type="entry name" value="HEX_bac_N"/>
</dbReference>
<evidence type="ECO:0000256" key="3">
    <source>
        <dbReference type="SAM" id="SignalP"/>
    </source>
</evidence>
<keyword evidence="6" id="KW-1185">Reference proteome</keyword>
<protein>
    <submittedName>
        <fullName evidence="5">Beta-hexosaminidase bacteial type n-terminal</fullName>
    </submittedName>
</protein>
<reference evidence="6" key="1">
    <citation type="submission" date="2016-09" db="EMBL/GenBank/DDBJ databases">
        <authorList>
            <person name="Koehorst J."/>
        </authorList>
    </citation>
    <scope>NUCLEOTIDE SEQUENCE [LARGE SCALE GENOMIC DNA]</scope>
</reference>
<accession>A0A1C7P924</accession>
<dbReference type="PROSITE" id="PS51257">
    <property type="entry name" value="PROKAR_LIPOPROTEIN"/>
    <property type="match status" value="1"/>
</dbReference>
<dbReference type="GO" id="GO:0016798">
    <property type="term" value="F:hydrolase activity, acting on glycosyl bonds"/>
    <property type="evidence" value="ECO:0007669"/>
    <property type="project" value="UniProtKB-KW"/>
</dbReference>
<evidence type="ECO:0000256" key="1">
    <source>
        <dbReference type="ARBA" id="ARBA00022801"/>
    </source>
</evidence>
<dbReference type="InterPro" id="IPR032287">
    <property type="entry name" value="DUF4838"/>
</dbReference>
<keyword evidence="1" id="KW-0378">Hydrolase</keyword>
<dbReference type="Pfam" id="PF16126">
    <property type="entry name" value="DUF4838"/>
    <property type="match status" value="1"/>
</dbReference>
<keyword evidence="2" id="KW-0326">Glycosidase</keyword>
<dbReference type="InterPro" id="IPR029018">
    <property type="entry name" value="Hex-like_dom2"/>
</dbReference>
<dbReference type="EMBL" id="LT629973">
    <property type="protein sequence ID" value="SEH92766.1"/>
    <property type="molecule type" value="Genomic_DNA"/>
</dbReference>
<dbReference type="STRING" id="1679444.PYTT_1788"/>
<sequence length="611" mass="69469">MKPYITSYAATLISSCLTVMGTLSAAHSQEPPPRTTLRLAEGGTTEYTILTPDKPSGITHSAADELAFHLKQITGAEWPVKQEQARADRPEIRLEITDSDPAVPQNAQGYRLFTEGDDIVIRSRSPHGLLYGTYALLEDKLGCRWYTPDETLIPRRETLRLSPFDTSASPAFLYRDIYAADVFRDRQWAQRLRLNSGTFRWPDKPTDHLYNYMPGYSCHTFEHLVPPDKHFKTHPEYYGLVNGKRDKNLLCLSNPAVFETALATLRADLARHKERPCIVSISQNDCGGWCQCPECTRIIAEEGDGTGLLMRFLNKFDNALQGENVTVHTLAYHTTDIPPTKTKPNPGIIIQLCPIGICYGHYPEKCSHSGSEGNIAFERKIKGWSAIHDNLWIWSYHINFAHSFQPFPNIHTLPAYIRYFADHKAKGVFAQSDAGQRATSLKRLKHYLLAKLLWNPQTDADALTREFLEHYYKEAAAPMAEYLAALAATIENTPNLHTWIYDAPHSRYLSNDFIEQSENIFAKALEAAKNNPVTLNRVKIEQLSIQYLILTHWLRGNLNRSNEEILKIVDEFETVCRENNITGLSEHDWKDEQRLQFIRDIRTKAGAQPGN</sequence>
<dbReference type="RefSeq" id="WP_067777758.1">
    <property type="nucleotide sequence ID" value="NZ_LIGX01000041.1"/>
</dbReference>
<dbReference type="GO" id="GO:0005975">
    <property type="term" value="P:carbohydrate metabolic process"/>
    <property type="evidence" value="ECO:0007669"/>
    <property type="project" value="UniProtKB-ARBA"/>
</dbReference>
<evidence type="ECO:0000259" key="4">
    <source>
        <dbReference type="Pfam" id="PF02838"/>
    </source>
</evidence>
<feature type="chain" id="PRO_5014266403" evidence="3">
    <location>
        <begin position="26"/>
        <end position="611"/>
    </location>
</feature>
<gene>
    <name evidence="5" type="ORF">PYTT_1788</name>
</gene>
<proteinExistence type="predicted"/>
<evidence type="ECO:0000313" key="5">
    <source>
        <dbReference type="EMBL" id="SEH92766.1"/>
    </source>
</evidence>
<dbReference type="OrthoDB" id="174242at2"/>
<dbReference type="Gene3D" id="3.30.379.10">
    <property type="entry name" value="Chitobiase/beta-hexosaminidase domain 2-like"/>
    <property type="match status" value="1"/>
</dbReference>
<dbReference type="SUPFAM" id="SSF55545">
    <property type="entry name" value="beta-N-acetylhexosaminidase-like domain"/>
    <property type="match status" value="1"/>
</dbReference>
<dbReference type="AlphaFoldDB" id="A0A1C7P924"/>
<organism evidence="5 6">
    <name type="scientific">Akkermansia glycaniphila</name>
    <dbReference type="NCBI Taxonomy" id="1679444"/>
    <lineage>
        <taxon>Bacteria</taxon>
        <taxon>Pseudomonadati</taxon>
        <taxon>Verrucomicrobiota</taxon>
        <taxon>Verrucomicrobiia</taxon>
        <taxon>Verrucomicrobiales</taxon>
        <taxon>Akkermansiaceae</taxon>
        <taxon>Akkermansia</taxon>
    </lineage>
</organism>
<dbReference type="PANTHER" id="PTHR47406">
    <property type="entry name" value="COAGULATION FACTOR 5/8 TYPE, C-TERMINAL"/>
    <property type="match status" value="1"/>
</dbReference>
<keyword evidence="3" id="KW-0732">Signal</keyword>
<name>A0A1C7P924_9BACT</name>
<dbReference type="KEGG" id="agl:PYTT_1788"/>
<dbReference type="Proteomes" id="UP000176204">
    <property type="component" value="Chromosome I"/>
</dbReference>
<feature type="domain" description="Beta-hexosaminidase bacterial type N-terminal" evidence="4">
    <location>
        <begin position="53"/>
        <end position="136"/>
    </location>
</feature>
<evidence type="ECO:0000313" key="6">
    <source>
        <dbReference type="Proteomes" id="UP000176204"/>
    </source>
</evidence>
<dbReference type="PANTHER" id="PTHR47406:SF2">
    <property type="entry name" value="ALPHA GLUCURONIDASE N-TERMINAL DOMAIN-CONTAINING PROTEIN"/>
    <property type="match status" value="1"/>
</dbReference>
<feature type="signal peptide" evidence="3">
    <location>
        <begin position="1"/>
        <end position="25"/>
    </location>
</feature>
<evidence type="ECO:0000256" key="2">
    <source>
        <dbReference type="ARBA" id="ARBA00023295"/>
    </source>
</evidence>